<dbReference type="PANTHER" id="PTHR12542:SF41">
    <property type="entry name" value="EXOCYST COMPLEX COMPONENT 7"/>
    <property type="match status" value="1"/>
</dbReference>
<evidence type="ECO:0000256" key="1">
    <source>
        <dbReference type="ARBA" id="ARBA00006756"/>
    </source>
</evidence>
<evidence type="ECO:0000256" key="4">
    <source>
        <dbReference type="RuleBase" id="RU365026"/>
    </source>
</evidence>
<evidence type="ECO:0000259" key="7">
    <source>
        <dbReference type="Pfam" id="PF03081"/>
    </source>
</evidence>
<protein>
    <recommendedName>
        <fullName evidence="4">Exocyst subunit Exo70 family protein</fullName>
    </recommendedName>
</protein>
<comment type="similarity">
    <text evidence="1 4">Belongs to the EXO70 family.</text>
</comment>
<dbReference type="InterPro" id="IPR016159">
    <property type="entry name" value="Cullin_repeat-like_dom_sf"/>
</dbReference>
<dbReference type="AlphaFoldDB" id="K2HA39"/>
<reference evidence="8 9" key="1">
    <citation type="submission" date="2011-11" db="EMBL/GenBank/DDBJ databases">
        <authorList>
            <person name="Hannick L."/>
            <person name="Karamycheva S."/>
            <person name="Lorenzi H."/>
            <person name="Caler E."/>
        </authorList>
    </citation>
    <scope>NUCLEOTIDE SEQUENCE [LARGE SCALE GENOMIC DNA]</scope>
    <source>
        <strain evidence="8 9">P19</strain>
    </source>
</reference>
<keyword evidence="5" id="KW-0175">Coiled coil</keyword>
<dbReference type="GO" id="GO:0000145">
    <property type="term" value="C:exocyst"/>
    <property type="evidence" value="ECO:0007669"/>
    <property type="project" value="InterPro"/>
</dbReference>
<keyword evidence="4" id="KW-0653">Protein transport</keyword>
<feature type="compositionally biased region" description="Acidic residues" evidence="6">
    <location>
        <begin position="392"/>
        <end position="402"/>
    </location>
</feature>
<evidence type="ECO:0000313" key="8">
    <source>
        <dbReference type="EMBL" id="EKE39454.1"/>
    </source>
</evidence>
<evidence type="ECO:0000256" key="3">
    <source>
        <dbReference type="ARBA" id="ARBA00022483"/>
    </source>
</evidence>
<dbReference type="GO" id="GO:0015031">
    <property type="term" value="P:protein transport"/>
    <property type="evidence" value="ECO:0007669"/>
    <property type="project" value="UniProtKB-KW"/>
</dbReference>
<dbReference type="RefSeq" id="XP_008858209.1">
    <property type="nucleotide sequence ID" value="XM_008859987.1"/>
</dbReference>
<dbReference type="InterPro" id="IPR004140">
    <property type="entry name" value="Exo70"/>
</dbReference>
<evidence type="ECO:0000313" key="9">
    <source>
        <dbReference type="Proteomes" id="UP000006769"/>
    </source>
</evidence>
<gene>
    <name evidence="8" type="ORF">ENU1_127550</name>
</gene>
<dbReference type="GeneID" id="20074386"/>
<evidence type="ECO:0000256" key="5">
    <source>
        <dbReference type="SAM" id="Coils"/>
    </source>
</evidence>
<comment type="function">
    <text evidence="4">Component of the exocyst complex.</text>
</comment>
<keyword evidence="3 4" id="KW-0268">Exocytosis</keyword>
<proteinExistence type="inferred from homology"/>
<accession>K2HA39</accession>
<dbReference type="SUPFAM" id="SSF74788">
    <property type="entry name" value="Cullin repeat-like"/>
    <property type="match status" value="1"/>
</dbReference>
<evidence type="ECO:0000256" key="6">
    <source>
        <dbReference type="SAM" id="MobiDB-lite"/>
    </source>
</evidence>
<organism evidence="8 9">
    <name type="scientific">Entamoeba nuttalli (strain P19)</name>
    <name type="common">Amoeba</name>
    <dbReference type="NCBI Taxonomy" id="1076696"/>
    <lineage>
        <taxon>Eukaryota</taxon>
        <taxon>Amoebozoa</taxon>
        <taxon>Evosea</taxon>
        <taxon>Archamoebae</taxon>
        <taxon>Mastigamoebida</taxon>
        <taxon>Entamoebidae</taxon>
        <taxon>Entamoeba</taxon>
    </lineage>
</organism>
<dbReference type="Proteomes" id="UP000006769">
    <property type="component" value="Unassembled WGS sequence"/>
</dbReference>
<dbReference type="OMA" id="YSTHESE"/>
<feature type="region of interest" description="Disordered" evidence="6">
    <location>
        <begin position="388"/>
        <end position="407"/>
    </location>
</feature>
<keyword evidence="2 4" id="KW-0813">Transport</keyword>
<dbReference type="Gene3D" id="1.20.1280.170">
    <property type="entry name" value="Exocyst complex component Exo70"/>
    <property type="match status" value="1"/>
</dbReference>
<sequence>MEENQRSKDQQRIITLLLNEQFELRSSVINSEILEEDDLITDSLTKGEQIVSRMDKTIGSIASLFSGAHTTIDELNNKLEEATNNKVDNTIDSLKKDKMLLQNAIDSINQVGDMLKLANGIQERIGSVNTFDECVNLLQDCIKIYQFMNDRKEYQFYSSHEIDTKNHLQIVYDKTLVFYNDLFVEISKPESVSQILSKESYIGTEYLQMLKKAMPIIFEAGTLLRANAHDVFAVIFENRKEYLLEVIQSITLPVLTESDEVIEYTVGYTNGKNAFITTMKHVLSLFQNERIFQQDILQNDFDKFFVGTTDEPFTAFIDLYTSFVSTLQTLDTPFIVFPLLDILEVYENMKADFTNALKINEDPKNKSKGFIALEKGFNVLTSSFTFGSDKKEEEEEEDDLYVEDTTGDKRDSQTKRVDALFDTMYTNVKTLLIKFRDEVLIDSTLNKIFSWTESSIPVDGTVSQLAADTMHYLSKLEKYLPQLSSYISRMYREENKQNSNGTEDEGYVGMFVDVCIQNLCQMIEARASKEKSRLGKIFKINNYAFIMNVCMLDGFEKLFGSSLQKKIESDFSTKKENAIHEYKDSLQSIYETLNARPSKSEQIKKAFTSFNKDFQALHTVSSGYSVYNDQLKEELRSVLKEQILEPYTLFYNNYEKVKFTQNPTKYFLYTPQMVEQCIKLMFEAKTDVNGESKELTDYIPDFLQNVPHFVPKMSTITSLATPLQNLPQHLKNLSHKPVDIVKETPKVIKNPLKSTKKFIKNINPF</sequence>
<dbReference type="Pfam" id="PF03081">
    <property type="entry name" value="Exo70_C"/>
    <property type="match status" value="1"/>
</dbReference>
<evidence type="ECO:0000256" key="2">
    <source>
        <dbReference type="ARBA" id="ARBA00022448"/>
    </source>
</evidence>
<dbReference type="GO" id="GO:0005546">
    <property type="term" value="F:phosphatidylinositol-4,5-bisphosphate binding"/>
    <property type="evidence" value="ECO:0007669"/>
    <property type="project" value="InterPro"/>
</dbReference>
<dbReference type="VEuPathDB" id="AmoebaDB:ENU1_127550"/>
<feature type="coiled-coil region" evidence="5">
    <location>
        <begin position="65"/>
        <end position="111"/>
    </location>
</feature>
<dbReference type="PANTHER" id="PTHR12542">
    <property type="entry name" value="EXOCYST COMPLEX PROTEIN EXO70"/>
    <property type="match status" value="1"/>
</dbReference>
<feature type="domain" description="Exocyst complex subunit Exo70 C-terminal" evidence="7">
    <location>
        <begin position="273"/>
        <end position="678"/>
    </location>
</feature>
<dbReference type="OrthoDB" id="1922221at2759"/>
<dbReference type="GO" id="GO:0006887">
    <property type="term" value="P:exocytosis"/>
    <property type="evidence" value="ECO:0007669"/>
    <property type="project" value="UniProtKB-KW"/>
</dbReference>
<dbReference type="EMBL" id="JH927578">
    <property type="protein sequence ID" value="EKE39454.1"/>
    <property type="molecule type" value="Genomic_DNA"/>
</dbReference>
<dbReference type="InterPro" id="IPR046364">
    <property type="entry name" value="Exo70_C"/>
</dbReference>
<name>K2HA39_ENTNP</name>